<evidence type="ECO:0000259" key="1">
    <source>
        <dbReference type="PROSITE" id="PS51186"/>
    </source>
</evidence>
<keyword evidence="3" id="KW-1185">Reference proteome</keyword>
<dbReference type="EMBL" id="MCGO01000088">
    <property type="protein sequence ID" value="ORY29473.1"/>
    <property type="molecule type" value="Genomic_DNA"/>
</dbReference>
<accession>A0A1Y2B3R8</accession>
<dbReference type="AlphaFoldDB" id="A0A1Y2B3R8"/>
<reference evidence="2 3" key="1">
    <citation type="submission" date="2016-07" db="EMBL/GenBank/DDBJ databases">
        <title>Pervasive Adenine N6-methylation of Active Genes in Fungi.</title>
        <authorList>
            <consortium name="DOE Joint Genome Institute"/>
            <person name="Mondo S.J."/>
            <person name="Dannebaum R.O."/>
            <person name="Kuo R.C."/>
            <person name="Labutti K."/>
            <person name="Haridas S."/>
            <person name="Kuo A."/>
            <person name="Salamov A."/>
            <person name="Ahrendt S.R."/>
            <person name="Lipzen A."/>
            <person name="Sullivan W."/>
            <person name="Andreopoulos W.B."/>
            <person name="Clum A."/>
            <person name="Lindquist E."/>
            <person name="Daum C."/>
            <person name="Ramamoorthy G.K."/>
            <person name="Gryganskyi A."/>
            <person name="Culley D."/>
            <person name="Magnuson J.K."/>
            <person name="James T.Y."/>
            <person name="O'Malley M.A."/>
            <person name="Stajich J.E."/>
            <person name="Spatafora J.W."/>
            <person name="Visel A."/>
            <person name="Grigoriev I.V."/>
        </authorList>
    </citation>
    <scope>NUCLEOTIDE SEQUENCE [LARGE SCALE GENOMIC DNA]</scope>
    <source>
        <strain evidence="2 3">JEL800</strain>
    </source>
</reference>
<dbReference type="InterPro" id="IPR016181">
    <property type="entry name" value="Acyl_CoA_acyltransferase"/>
</dbReference>
<dbReference type="Proteomes" id="UP000193642">
    <property type="component" value="Unassembled WGS sequence"/>
</dbReference>
<dbReference type="GO" id="GO:0016747">
    <property type="term" value="F:acyltransferase activity, transferring groups other than amino-acyl groups"/>
    <property type="evidence" value="ECO:0007669"/>
    <property type="project" value="InterPro"/>
</dbReference>
<evidence type="ECO:0000313" key="3">
    <source>
        <dbReference type="Proteomes" id="UP000193642"/>
    </source>
</evidence>
<proteinExistence type="predicted"/>
<dbReference type="SUPFAM" id="SSF55729">
    <property type="entry name" value="Acyl-CoA N-acyltransferases (Nat)"/>
    <property type="match status" value="1"/>
</dbReference>
<dbReference type="Pfam" id="PF00583">
    <property type="entry name" value="Acetyltransf_1"/>
    <property type="match status" value="1"/>
</dbReference>
<dbReference type="PROSITE" id="PS51186">
    <property type="entry name" value="GNAT"/>
    <property type="match status" value="1"/>
</dbReference>
<name>A0A1Y2B3R8_9FUNG</name>
<comment type="caution">
    <text evidence="2">The sequence shown here is derived from an EMBL/GenBank/DDBJ whole genome shotgun (WGS) entry which is preliminary data.</text>
</comment>
<feature type="domain" description="N-acetyltransferase" evidence="1">
    <location>
        <begin position="1"/>
        <end position="133"/>
    </location>
</feature>
<evidence type="ECO:0000313" key="2">
    <source>
        <dbReference type="EMBL" id="ORY29473.1"/>
    </source>
</evidence>
<organism evidence="2 3">
    <name type="scientific">Rhizoclosmatium globosum</name>
    <dbReference type="NCBI Taxonomy" id="329046"/>
    <lineage>
        <taxon>Eukaryota</taxon>
        <taxon>Fungi</taxon>
        <taxon>Fungi incertae sedis</taxon>
        <taxon>Chytridiomycota</taxon>
        <taxon>Chytridiomycota incertae sedis</taxon>
        <taxon>Chytridiomycetes</taxon>
        <taxon>Chytridiales</taxon>
        <taxon>Chytriomycetaceae</taxon>
        <taxon>Rhizoclosmatium</taxon>
    </lineage>
</organism>
<protein>
    <recommendedName>
        <fullName evidence="1">N-acetyltransferase domain-containing protein</fullName>
    </recommendedName>
</protein>
<sequence length="210" mass="23924">MAPDQYHGMAYPAFAIWQGTFEPTWWTRVFWDVTLDLPVGFVQIALDGDAPGEHFLERIAIDERYQGSGYGKLCLQLVLDAVQNELPGLRKGIKLSYSAPTADYCPASFYLKLGFRHLGTIDDDQVDMYYAFDPSDHKSPEDTPCPFQPTQEHMEFVPEEDRFANIPGFPHDIQPDDVILSDDTKILNRVFYFGNSLGPMVSAWYSINRN</sequence>
<dbReference type="InterPro" id="IPR000182">
    <property type="entry name" value="GNAT_dom"/>
</dbReference>
<dbReference type="CDD" id="cd04301">
    <property type="entry name" value="NAT_SF"/>
    <property type="match status" value="1"/>
</dbReference>
<gene>
    <name evidence="2" type="ORF">BCR33DRAFT_577565</name>
</gene>
<dbReference type="Gene3D" id="3.40.630.30">
    <property type="match status" value="1"/>
</dbReference>
<dbReference type="OrthoDB" id="2116038at2759"/>